<feature type="domain" description="Sulfotransferase" evidence="2">
    <location>
        <begin position="42"/>
        <end position="243"/>
    </location>
</feature>
<dbReference type="SUPFAM" id="SSF52540">
    <property type="entry name" value="P-loop containing nucleoside triphosphate hydrolases"/>
    <property type="match status" value="1"/>
</dbReference>
<dbReference type="RefSeq" id="WP_307344570.1">
    <property type="nucleotide sequence ID" value="NZ_JAUSUD010000022.1"/>
</dbReference>
<name>A0ABT9ZL46_9BACI</name>
<evidence type="ECO:0000259" key="1">
    <source>
        <dbReference type="Pfam" id="PF00535"/>
    </source>
</evidence>
<dbReference type="Gene3D" id="3.40.50.300">
    <property type="entry name" value="P-loop containing nucleotide triphosphate hydrolases"/>
    <property type="match status" value="1"/>
</dbReference>
<dbReference type="Gene3D" id="2.60.120.200">
    <property type="match status" value="1"/>
</dbReference>
<dbReference type="Pfam" id="PF00685">
    <property type="entry name" value="Sulfotransfer_1"/>
    <property type="match status" value="1"/>
</dbReference>
<protein>
    <submittedName>
        <fullName evidence="3">GT2 family glycosyltransferase</fullName>
    </submittedName>
</protein>
<proteinExistence type="predicted"/>
<gene>
    <name evidence="3" type="ORF">J2S19_003829</name>
</gene>
<evidence type="ECO:0000313" key="4">
    <source>
        <dbReference type="Proteomes" id="UP001234495"/>
    </source>
</evidence>
<dbReference type="Pfam" id="PF13385">
    <property type="entry name" value="Laminin_G_3"/>
    <property type="match status" value="1"/>
</dbReference>
<dbReference type="SUPFAM" id="SSF53448">
    <property type="entry name" value="Nucleotide-diphospho-sugar transferases"/>
    <property type="match status" value="1"/>
</dbReference>
<dbReference type="PANTHER" id="PTHR43685:SF2">
    <property type="entry name" value="GLYCOSYLTRANSFERASE 2-LIKE DOMAIN-CONTAINING PROTEIN"/>
    <property type="match status" value="1"/>
</dbReference>
<organism evidence="3 4">
    <name type="scientific">Metabacillus malikii</name>
    <dbReference type="NCBI Taxonomy" id="1504265"/>
    <lineage>
        <taxon>Bacteria</taxon>
        <taxon>Bacillati</taxon>
        <taxon>Bacillota</taxon>
        <taxon>Bacilli</taxon>
        <taxon>Bacillales</taxon>
        <taxon>Bacillaceae</taxon>
        <taxon>Metabacillus</taxon>
    </lineage>
</organism>
<comment type="caution">
    <text evidence="3">The sequence shown here is derived from an EMBL/GenBank/DDBJ whole genome shotgun (WGS) entry which is preliminary data.</text>
</comment>
<dbReference type="EMBL" id="JAUSUD010000022">
    <property type="protein sequence ID" value="MDQ0232507.1"/>
    <property type="molecule type" value="Genomic_DNA"/>
</dbReference>
<dbReference type="SUPFAM" id="SSF49899">
    <property type="entry name" value="Concanavalin A-like lectins/glucanases"/>
    <property type="match status" value="1"/>
</dbReference>
<evidence type="ECO:0000259" key="2">
    <source>
        <dbReference type="Pfam" id="PF00685"/>
    </source>
</evidence>
<evidence type="ECO:0000313" key="3">
    <source>
        <dbReference type="EMBL" id="MDQ0232507.1"/>
    </source>
</evidence>
<dbReference type="InterPro" id="IPR013320">
    <property type="entry name" value="ConA-like_dom_sf"/>
</dbReference>
<dbReference type="PANTHER" id="PTHR43685">
    <property type="entry name" value="GLYCOSYLTRANSFERASE"/>
    <property type="match status" value="1"/>
</dbReference>
<dbReference type="InterPro" id="IPR001173">
    <property type="entry name" value="Glyco_trans_2-like"/>
</dbReference>
<dbReference type="Pfam" id="PF00535">
    <property type="entry name" value="Glycos_transf_2"/>
    <property type="match status" value="1"/>
</dbReference>
<dbReference type="InterPro" id="IPR029044">
    <property type="entry name" value="Nucleotide-diphossugar_trans"/>
</dbReference>
<sequence>MFQLPEIPPFLVNSIHKSGTHLLRQLLSGIPSLVYKGFIYSGIDTPKQHFEQIVAAGQNGYICGHIHYDKQFSQWLTDNEIKHILLIRDPRDILISFEYYLMKDLKHTPIAQYFVKKEYDREERLSKLIRGFEDEEAQFKYPSFYKSINYYLDWLKELQILVIRFEDLVISRDSQRYQLKRILNYLYNDSLPEDVIQDVLLQMENSNKPEESVTFRTGKIGNWKKEFSKRIETEFYEYAKQLIVKMEYEKPSASITLRNEVIGISKSVTTIHDNFTLECWVKPEKTHVIDEIGEVATGENKSFLFAQNRMNSVSVSIATNGVTVYEKSQNDELVATLIYEGELIGWNYVAIVYHERQPSLYINGVHVKDGVTSDNQLAPTNLLGGNLNGSHFHGEVRALRIWSKSLSDEEVKEIIDKTEFEGESELIWGNDYYNSRMYRNGRKQNIKVSVVMPNFNKFPQNQLSLTSFDHQTFNKDEYEILMVDDASTDLSIKIMEESDYSYPFKFIRSNRKLGRPNIRNLGIKHAVGDVIVFLDAEILVKADFIQQHYSAHQLHDSLAVSGSMVLRGVYSTYFQDFSPKQKNQLTQLMKQYPKEAQQRYKKYSEHEQDKIVQLLNEDDIREQKFIHLSFEKEHERYFREILFNRFGNELESFHFPWFIFCTGNVSVRRENLMKVGLFEEYPGYGWDDIEMGYRLYKSGIKFLNHLGLRTFHQEHPVASTNNDEANRNFYFFFKKYPELQLRIFALVLLHISPTNVHDIYQSYISLLNKYPTDYEEVKQSFTYMLEHVAFRKGKGLPIKNIFEGSEYDIAKIKKKLKELVIDPEINTFALNYLKMINY</sequence>
<accession>A0ABT9ZL46</accession>
<dbReference type="Gene3D" id="3.90.550.10">
    <property type="entry name" value="Spore Coat Polysaccharide Biosynthesis Protein SpsA, Chain A"/>
    <property type="match status" value="1"/>
</dbReference>
<dbReference type="Proteomes" id="UP001234495">
    <property type="component" value="Unassembled WGS sequence"/>
</dbReference>
<reference evidence="3 4" key="1">
    <citation type="submission" date="2023-07" db="EMBL/GenBank/DDBJ databases">
        <title>Genomic Encyclopedia of Type Strains, Phase IV (KMG-IV): sequencing the most valuable type-strain genomes for metagenomic binning, comparative biology and taxonomic classification.</title>
        <authorList>
            <person name="Goeker M."/>
        </authorList>
    </citation>
    <scope>NUCLEOTIDE SEQUENCE [LARGE SCALE GENOMIC DNA]</scope>
    <source>
        <strain evidence="3 4">DSM 29005</strain>
    </source>
</reference>
<dbReference type="InterPro" id="IPR027417">
    <property type="entry name" value="P-loop_NTPase"/>
</dbReference>
<dbReference type="InterPro" id="IPR050834">
    <property type="entry name" value="Glycosyltransf_2"/>
</dbReference>
<keyword evidence="4" id="KW-1185">Reference proteome</keyword>
<feature type="domain" description="Glycosyltransferase 2-like" evidence="1">
    <location>
        <begin position="449"/>
        <end position="575"/>
    </location>
</feature>
<dbReference type="InterPro" id="IPR000863">
    <property type="entry name" value="Sulfotransferase_dom"/>
</dbReference>